<dbReference type="STRING" id="1121357.SAMN05661109_01097"/>
<dbReference type="EMBL" id="FOGQ01000003">
    <property type="protein sequence ID" value="SER81224.1"/>
    <property type="molecule type" value="Genomic_DNA"/>
</dbReference>
<evidence type="ECO:0008006" key="5">
    <source>
        <dbReference type="Google" id="ProtNLM"/>
    </source>
</evidence>
<organism evidence="3 4">
    <name type="scientific">Corynebacterium cystitidis DSM 20524</name>
    <dbReference type="NCBI Taxonomy" id="1121357"/>
    <lineage>
        <taxon>Bacteria</taxon>
        <taxon>Bacillati</taxon>
        <taxon>Actinomycetota</taxon>
        <taxon>Actinomycetes</taxon>
        <taxon>Mycobacteriales</taxon>
        <taxon>Corynebacteriaceae</taxon>
        <taxon>Corynebacterium</taxon>
    </lineage>
</organism>
<feature type="compositionally biased region" description="Basic and acidic residues" evidence="1">
    <location>
        <begin position="100"/>
        <end position="116"/>
    </location>
</feature>
<dbReference type="SUPFAM" id="SSF53474">
    <property type="entry name" value="alpha/beta-Hydrolases"/>
    <property type="match status" value="1"/>
</dbReference>
<evidence type="ECO:0000313" key="4">
    <source>
        <dbReference type="Proteomes" id="UP000198929"/>
    </source>
</evidence>
<sequence>MKLLSRLAVSAALMLAATTSGPAAHADQASSEHSYVLASSCSSHASSLSSSSQSCTDEKPSFLPGLLSWWINAIQKALAEFGFVLPDAGQSVEYAGAKPAPEEPHTHAPDPVRADNDAASVDPLAPGFKAPENLWFASHTAHAANVKGDSGAFSGTVTNGYHLITTNRAGETVNWEKPVGIVVRLHGDGRGEYDRGAYGHSTWEIVDEAIKENMIVLLPATPDTRTKTWWQPSELTKNRAYVTSLVDSISSDPAYPNINRSDIFWYGYSGGAEFLGYDLLTHGAEYVTSGALLTGGGGAPTWHRDRYQSTVSHHQLSSVPVSWVTGENDLGTGNAPFSRRSNGFNAVAASRKGFHYYCGGAVHPAGPNKWQCDDNAAGYTQAELEILPGEDHYSIDAAEVLAKYLPQRARTTPNIDN</sequence>
<proteinExistence type="predicted"/>
<dbReference type="AlphaFoldDB" id="A0A1H9S8A9"/>
<keyword evidence="4" id="KW-1185">Reference proteome</keyword>
<dbReference type="InterPro" id="IPR029058">
    <property type="entry name" value="AB_hydrolase_fold"/>
</dbReference>
<accession>A0A1H9S8A9</accession>
<feature type="chain" id="PRO_5039538178" description="Alpha/beta hydrolase family protein" evidence="2">
    <location>
        <begin position="26"/>
        <end position="417"/>
    </location>
</feature>
<gene>
    <name evidence="3" type="ORF">SAMN05661109_01097</name>
</gene>
<reference evidence="4" key="1">
    <citation type="submission" date="2016-10" db="EMBL/GenBank/DDBJ databases">
        <authorList>
            <person name="Varghese N."/>
            <person name="Submissions S."/>
        </authorList>
    </citation>
    <scope>NUCLEOTIDE SEQUENCE [LARGE SCALE GENOMIC DNA]</scope>
    <source>
        <strain evidence="4">DSM 20524</strain>
    </source>
</reference>
<name>A0A1H9S8A9_9CORY</name>
<evidence type="ECO:0000256" key="1">
    <source>
        <dbReference type="SAM" id="MobiDB-lite"/>
    </source>
</evidence>
<keyword evidence="2" id="KW-0732">Signal</keyword>
<evidence type="ECO:0000313" key="3">
    <source>
        <dbReference type="EMBL" id="SER81224.1"/>
    </source>
</evidence>
<dbReference type="Gene3D" id="3.40.50.1820">
    <property type="entry name" value="alpha/beta hydrolase"/>
    <property type="match status" value="1"/>
</dbReference>
<protein>
    <recommendedName>
        <fullName evidence="5">Alpha/beta hydrolase family protein</fullName>
    </recommendedName>
</protein>
<feature type="region of interest" description="Disordered" evidence="1">
    <location>
        <begin position="95"/>
        <end position="116"/>
    </location>
</feature>
<dbReference type="Proteomes" id="UP000198929">
    <property type="component" value="Unassembled WGS sequence"/>
</dbReference>
<evidence type="ECO:0000256" key="2">
    <source>
        <dbReference type="SAM" id="SignalP"/>
    </source>
</evidence>
<feature type="signal peptide" evidence="2">
    <location>
        <begin position="1"/>
        <end position="25"/>
    </location>
</feature>